<dbReference type="SUPFAM" id="SSF52540">
    <property type="entry name" value="P-loop containing nucleoside triphosphate hydrolases"/>
    <property type="match status" value="1"/>
</dbReference>
<dbReference type="AlphaFoldDB" id="A0A9N8EZS2"/>
<dbReference type="GO" id="GO:0005524">
    <property type="term" value="F:ATP binding"/>
    <property type="evidence" value="ECO:0007669"/>
    <property type="project" value="UniProtKB-KW"/>
</dbReference>
<name>A0A9N8EZS2_9STRA</name>
<evidence type="ECO:0000313" key="1">
    <source>
        <dbReference type="EMBL" id="CAB9528029.1"/>
    </source>
</evidence>
<evidence type="ECO:0000313" key="2">
    <source>
        <dbReference type="Proteomes" id="UP001153069"/>
    </source>
</evidence>
<keyword evidence="1" id="KW-0067">ATP-binding</keyword>
<dbReference type="Gene3D" id="3.40.50.300">
    <property type="entry name" value="P-loop containing nucleotide triphosphate hydrolases"/>
    <property type="match status" value="1"/>
</dbReference>
<protein>
    <submittedName>
        <fullName evidence="1">Hemolysin translocation ATP-binding protein HlyB</fullName>
    </submittedName>
</protein>
<proteinExistence type="predicted"/>
<dbReference type="InterPro" id="IPR027417">
    <property type="entry name" value="P-loop_NTPase"/>
</dbReference>
<sequence>MEGRTTLMIAHRLSTIKNADQIVAFDKGKVVESGTHDELLQKEGSIYAKLWNKQAAGPEALDEEEDEEEEHEMDAAEKEDICLHPGLSVSTRLAIIKNRIADASVSSSATQKELLKLVGEMEKEAEKIENSKVLRELGIKTQVTKDWKGMLTEHTSEEKNSKFKGAARKIIFKNAHAKLRDSLSMEE</sequence>
<organism evidence="1 2">
    <name type="scientific">Seminavis robusta</name>
    <dbReference type="NCBI Taxonomy" id="568900"/>
    <lineage>
        <taxon>Eukaryota</taxon>
        <taxon>Sar</taxon>
        <taxon>Stramenopiles</taxon>
        <taxon>Ochrophyta</taxon>
        <taxon>Bacillariophyta</taxon>
        <taxon>Bacillariophyceae</taxon>
        <taxon>Bacillariophycidae</taxon>
        <taxon>Naviculales</taxon>
        <taxon>Naviculaceae</taxon>
        <taxon>Seminavis</taxon>
    </lineage>
</organism>
<dbReference type="OrthoDB" id="6500128at2759"/>
<dbReference type="PANTHER" id="PTHR43394:SF1">
    <property type="entry name" value="ATP-BINDING CASSETTE SUB-FAMILY B MEMBER 10, MITOCHONDRIAL"/>
    <property type="match status" value="1"/>
</dbReference>
<comment type="caution">
    <text evidence="1">The sequence shown here is derived from an EMBL/GenBank/DDBJ whole genome shotgun (WGS) entry which is preliminary data.</text>
</comment>
<keyword evidence="1" id="KW-0547">Nucleotide-binding</keyword>
<dbReference type="GO" id="GO:0015421">
    <property type="term" value="F:ABC-type oligopeptide transporter activity"/>
    <property type="evidence" value="ECO:0007669"/>
    <property type="project" value="TreeGrafter"/>
</dbReference>
<keyword evidence="2" id="KW-1185">Reference proteome</keyword>
<dbReference type="GO" id="GO:0005743">
    <property type="term" value="C:mitochondrial inner membrane"/>
    <property type="evidence" value="ECO:0007669"/>
    <property type="project" value="TreeGrafter"/>
</dbReference>
<dbReference type="PANTHER" id="PTHR43394">
    <property type="entry name" value="ATP-DEPENDENT PERMEASE MDL1, MITOCHONDRIAL"/>
    <property type="match status" value="1"/>
</dbReference>
<dbReference type="InterPro" id="IPR039421">
    <property type="entry name" value="Type_1_exporter"/>
</dbReference>
<dbReference type="GO" id="GO:0090374">
    <property type="term" value="P:oligopeptide export from mitochondrion"/>
    <property type="evidence" value="ECO:0007669"/>
    <property type="project" value="TreeGrafter"/>
</dbReference>
<accession>A0A9N8EZS2</accession>
<reference evidence="1" key="1">
    <citation type="submission" date="2020-06" db="EMBL/GenBank/DDBJ databases">
        <authorList>
            <consortium name="Plant Systems Biology data submission"/>
        </authorList>
    </citation>
    <scope>NUCLEOTIDE SEQUENCE</scope>
    <source>
        <strain evidence="1">D6</strain>
    </source>
</reference>
<gene>
    <name evidence="1" type="ORF">SEMRO_2130_G315820.1</name>
</gene>
<dbReference type="EMBL" id="CAICTM010002128">
    <property type="protein sequence ID" value="CAB9528029.1"/>
    <property type="molecule type" value="Genomic_DNA"/>
</dbReference>
<dbReference type="Proteomes" id="UP001153069">
    <property type="component" value="Unassembled WGS sequence"/>
</dbReference>